<protein>
    <submittedName>
        <fullName evidence="4">(thale cress) hypothetical protein</fullName>
    </submittedName>
</protein>
<dbReference type="Pfam" id="PF23282">
    <property type="entry name" value="WHD_ROQ1"/>
    <property type="match status" value="1"/>
</dbReference>
<dbReference type="Gene3D" id="3.80.10.10">
    <property type="entry name" value="Ribonuclease Inhibitor"/>
    <property type="match status" value="2"/>
</dbReference>
<dbReference type="SUPFAM" id="SSF52058">
    <property type="entry name" value="L domain-like"/>
    <property type="match status" value="1"/>
</dbReference>
<dbReference type="Gene3D" id="3.40.50.10140">
    <property type="entry name" value="Toll/interleukin-1 receptor homology (TIR) domain"/>
    <property type="match status" value="1"/>
</dbReference>
<dbReference type="InterPro" id="IPR058192">
    <property type="entry name" value="WHD_ROQ1-like"/>
</dbReference>
<dbReference type="GO" id="GO:0007165">
    <property type="term" value="P:signal transduction"/>
    <property type="evidence" value="ECO:0007669"/>
    <property type="project" value="InterPro"/>
</dbReference>
<dbReference type="PRINTS" id="PR00364">
    <property type="entry name" value="DISEASERSIST"/>
</dbReference>
<reference evidence="4 5" key="1">
    <citation type="submission" date="2020-09" db="EMBL/GenBank/DDBJ databases">
        <authorList>
            <person name="Ashkenazy H."/>
        </authorList>
    </citation>
    <scope>NUCLEOTIDE SEQUENCE [LARGE SCALE GENOMIC DNA]</scope>
    <source>
        <strain evidence="5">cv. Cdm-0</strain>
    </source>
</reference>
<dbReference type="SUPFAM" id="SSF52540">
    <property type="entry name" value="P-loop containing nucleoside triphosphate hydrolases"/>
    <property type="match status" value="2"/>
</dbReference>
<organism evidence="4 5">
    <name type="scientific">Arabidopsis thaliana</name>
    <name type="common">Mouse-ear cress</name>
    <dbReference type="NCBI Taxonomy" id="3702"/>
    <lineage>
        <taxon>Eukaryota</taxon>
        <taxon>Viridiplantae</taxon>
        <taxon>Streptophyta</taxon>
        <taxon>Embryophyta</taxon>
        <taxon>Tracheophyta</taxon>
        <taxon>Spermatophyta</taxon>
        <taxon>Magnoliopsida</taxon>
        <taxon>eudicotyledons</taxon>
        <taxon>Gunneridae</taxon>
        <taxon>Pentapetalae</taxon>
        <taxon>rosids</taxon>
        <taxon>malvids</taxon>
        <taxon>Brassicales</taxon>
        <taxon>Brassicaceae</taxon>
        <taxon>Camelineae</taxon>
        <taxon>Arabidopsis</taxon>
    </lineage>
</organism>
<accession>A0A7G2F233</accession>
<proteinExistence type="predicted"/>
<keyword evidence="2" id="KW-0611">Plant defense</keyword>
<dbReference type="Gene3D" id="1.10.8.430">
    <property type="entry name" value="Helical domain of apoptotic protease-activating factors"/>
    <property type="match status" value="1"/>
</dbReference>
<evidence type="ECO:0000256" key="1">
    <source>
        <dbReference type="ARBA" id="ARBA00022737"/>
    </source>
</evidence>
<dbReference type="SUPFAM" id="SSF46785">
    <property type="entry name" value="Winged helix' DNA-binding domain"/>
    <property type="match status" value="1"/>
</dbReference>
<dbReference type="PANTHER" id="PTHR11017">
    <property type="entry name" value="LEUCINE-RICH REPEAT-CONTAINING PROTEIN"/>
    <property type="match status" value="1"/>
</dbReference>
<dbReference type="EMBL" id="LR881469">
    <property type="protein sequence ID" value="CAD5328445.1"/>
    <property type="molecule type" value="Genomic_DNA"/>
</dbReference>
<dbReference type="PROSITE" id="PS50104">
    <property type="entry name" value="TIR"/>
    <property type="match status" value="1"/>
</dbReference>
<sequence length="719" mass="80863">MVDGNAVYISFNKCEDTIRHSFLSHISAGFHRIGISCEYPVSDHDRVPEDLVAAIAKSKVALVILSEEYAFSKRCLDELLNVSECRDSNNNLVVVPVFYGLTKSALRKQCLKLKKKYPDDRVAAWRRALLVISDLHGHASSLERSESELVEEIVADVRQKLDHTGKIGIYPRLMKIENLLCKQPWGIRSLGIWGMGGIGKSTLAEAAFEQLSGLDEHEASPLFSRHVTYQNLVELVDYANGNPLALSIFGRELEGIKPPAMESAVGKLKRHLSIEIFDTFKKSYDALSDSEKEIFLVIVCFLRGDNVEYVIQLLAGCGFFPHVGIDVLVDKSLVFISDKRVKMHDLICNVGLKIIRDQIEETEMGYRFLDASNIQSLQDENEEPKAAPKQGNEDIKAITLDASNLAFTGHVAFKHMYNLRLQSFPDMGQSQHLRVVNLSACIEIKSFPKVPPSIRKLHLKGTNIRELPFTNHSSASEGFSELVKLDMEACKRLQELPMGMSDMKSLTTLKLSGCLVLEKIHDLPKSLKELDLSNTAVREFPSSLLDNNVSELVILSLENCKGLQQLPRKMSNLKSLVTLKLSGCSKLDGVYDFPQNLKEIYLAGTAIRELPSSIVHLAELAILDLNNCKRLQDLPEGMENLNPLDFLNLSDCSELKVRDSSLPQAKKISQERIGNEAEQTCNQRREAEQQTCNQRREITHRVLTSRRLTFIVKYIKRLF</sequence>
<dbReference type="Proteomes" id="UP000516314">
    <property type="component" value="Chromosome 4"/>
</dbReference>
<feature type="domain" description="TIR" evidence="3">
    <location>
        <begin position="3"/>
        <end position="161"/>
    </location>
</feature>
<gene>
    <name evidence="4" type="ORF">AT9943_LOCUS16094</name>
</gene>
<dbReference type="InterPro" id="IPR056789">
    <property type="entry name" value="LRR_R13L1-DRL21"/>
</dbReference>
<dbReference type="Pfam" id="PF01582">
    <property type="entry name" value="TIR"/>
    <property type="match status" value="1"/>
</dbReference>
<dbReference type="InterPro" id="IPR036390">
    <property type="entry name" value="WH_DNA-bd_sf"/>
</dbReference>
<dbReference type="InterPro" id="IPR000157">
    <property type="entry name" value="TIR_dom"/>
</dbReference>
<dbReference type="InterPro" id="IPR035897">
    <property type="entry name" value="Toll_tir_struct_dom_sf"/>
</dbReference>
<dbReference type="InterPro" id="IPR027417">
    <property type="entry name" value="P-loop_NTPase"/>
</dbReference>
<evidence type="ECO:0000313" key="5">
    <source>
        <dbReference type="Proteomes" id="UP000516314"/>
    </source>
</evidence>
<name>A0A7G2F233_ARATH</name>
<dbReference type="AlphaFoldDB" id="A0A7G2F233"/>
<keyword evidence="1" id="KW-0677">Repeat</keyword>
<dbReference type="InterPro" id="IPR044974">
    <property type="entry name" value="Disease_R_plants"/>
</dbReference>
<dbReference type="InterPro" id="IPR032675">
    <property type="entry name" value="LRR_dom_sf"/>
</dbReference>
<dbReference type="InterPro" id="IPR042197">
    <property type="entry name" value="Apaf_helical"/>
</dbReference>
<dbReference type="PANTHER" id="PTHR11017:SF518">
    <property type="entry name" value="DISEASE RESISTANCE PROTEIN (TIR-NBS-LRR CLASS)-RELATED"/>
    <property type="match status" value="1"/>
</dbReference>
<evidence type="ECO:0000256" key="2">
    <source>
        <dbReference type="ARBA" id="ARBA00022821"/>
    </source>
</evidence>
<dbReference type="GO" id="GO:0006952">
    <property type="term" value="P:defense response"/>
    <property type="evidence" value="ECO:0007669"/>
    <property type="project" value="UniProtKB-KW"/>
</dbReference>
<dbReference type="Pfam" id="PF25019">
    <property type="entry name" value="LRR_R13L1-DRL21"/>
    <property type="match status" value="1"/>
</dbReference>
<dbReference type="SUPFAM" id="SSF52200">
    <property type="entry name" value="Toll/Interleukin receptor TIR domain"/>
    <property type="match status" value="1"/>
</dbReference>
<dbReference type="SMART" id="SM00255">
    <property type="entry name" value="TIR"/>
    <property type="match status" value="1"/>
</dbReference>
<evidence type="ECO:0000313" key="4">
    <source>
        <dbReference type="EMBL" id="CAD5328445.1"/>
    </source>
</evidence>
<evidence type="ECO:0000259" key="3">
    <source>
        <dbReference type="PROSITE" id="PS50104"/>
    </source>
</evidence>